<dbReference type="Proteomes" id="UP000011976">
    <property type="component" value="Unassembled WGS sequence"/>
</dbReference>
<dbReference type="EMBL" id="DF196777">
    <property type="protein sequence ID" value="GAC74439.1"/>
    <property type="molecule type" value="Genomic_DNA"/>
</dbReference>
<dbReference type="OrthoDB" id="2554984at2759"/>
<dbReference type="AlphaFoldDB" id="M9LW69"/>
<protein>
    <submittedName>
        <fullName evidence="2">Uncharacterized protein</fullName>
    </submittedName>
</protein>
<sequence>MEPALPLPLRLELAHAPVSMDHTAVSESISSFLAQYAARTGTHNASEDAAGSTGGVVAAQLTRLMNGLAGKIDYDAFTAMITAAETVDEMDTPMEVLEPSSQLETQTQHHADQVDQATSPEKEKKDKKDKKEKKEKKEKKKKDRVKTESS</sequence>
<proteinExistence type="predicted"/>
<evidence type="ECO:0000313" key="2">
    <source>
        <dbReference type="EMBL" id="GAC74439.1"/>
    </source>
</evidence>
<feature type="compositionally biased region" description="Basic residues" evidence="1">
    <location>
        <begin position="127"/>
        <end position="144"/>
    </location>
</feature>
<evidence type="ECO:0000256" key="1">
    <source>
        <dbReference type="SAM" id="MobiDB-lite"/>
    </source>
</evidence>
<evidence type="ECO:0000313" key="3">
    <source>
        <dbReference type="Proteomes" id="UP000011976"/>
    </source>
</evidence>
<name>M9LW69_PSEA3</name>
<organism evidence="2 3">
    <name type="scientific">Pseudozyma antarctica (strain T-34)</name>
    <name type="common">Yeast</name>
    <name type="synonym">Candida antarctica</name>
    <dbReference type="NCBI Taxonomy" id="1151754"/>
    <lineage>
        <taxon>Eukaryota</taxon>
        <taxon>Fungi</taxon>
        <taxon>Dikarya</taxon>
        <taxon>Basidiomycota</taxon>
        <taxon>Ustilaginomycotina</taxon>
        <taxon>Ustilaginomycetes</taxon>
        <taxon>Ustilaginales</taxon>
        <taxon>Ustilaginaceae</taxon>
        <taxon>Moesziomyces</taxon>
    </lineage>
</organism>
<feature type="region of interest" description="Disordered" evidence="1">
    <location>
        <begin position="90"/>
        <end position="150"/>
    </location>
</feature>
<accession>M9LW69</accession>
<reference evidence="3" key="1">
    <citation type="journal article" date="2013" name="Genome Announc.">
        <title>Genome sequence of the basidiomycetous yeast Pseudozyma antarctica T-34, a producer of the glycolipid biosurfactants mannosylerythritol lipids.</title>
        <authorList>
            <person name="Morita T."/>
            <person name="Koike H."/>
            <person name="Koyama Y."/>
            <person name="Hagiwara H."/>
            <person name="Ito E."/>
            <person name="Fukuoka T."/>
            <person name="Imura T."/>
            <person name="Machida M."/>
            <person name="Kitamoto D."/>
        </authorList>
    </citation>
    <scope>NUCLEOTIDE SEQUENCE [LARGE SCALE GENOMIC DNA]</scope>
    <source>
        <strain evidence="3">T-34</strain>
    </source>
</reference>
<gene>
    <name evidence="2" type="ORF">PANT_11c00066</name>
</gene>